<keyword evidence="2" id="KW-1185">Reference proteome</keyword>
<sequence length="244" mass="27962">MFSFVFSRLGIKTRKEFENFFLDHVVKSDKGLLHTYHEIKTLEAQWFRHDFSEEWDSELHNFSSVILPNFGGRGGGINCMVEMGSGKKTFTEWCRMYTLTLDVYILREHVQDVWSKGDMFQELGVKVIVMAAGTFEGAIKWKELVQCSFDILVDEQGQVFKSFGLGQSYVRSWSMETLLFFAERRAVGVPCTNSQFDIHEMDSLQDGGDFVIDSRGRIAFAHATANPMDRPSAEKLLDVLQKLP</sequence>
<dbReference type="SUPFAM" id="SSF52833">
    <property type="entry name" value="Thioredoxin-like"/>
    <property type="match status" value="1"/>
</dbReference>
<name>A0A9Q1HHL2_HOLLE</name>
<protein>
    <submittedName>
        <fullName evidence="1">Uncharacterized protein</fullName>
    </submittedName>
</protein>
<dbReference type="InterPro" id="IPR036249">
    <property type="entry name" value="Thioredoxin-like_sf"/>
</dbReference>
<dbReference type="InterPro" id="IPR032801">
    <property type="entry name" value="PXL2A/B/C"/>
</dbReference>
<proteinExistence type="predicted"/>
<reference evidence="1" key="1">
    <citation type="submission" date="2021-10" db="EMBL/GenBank/DDBJ databases">
        <title>Tropical sea cucumber genome reveals ecological adaptation and Cuvierian tubules defense mechanism.</title>
        <authorList>
            <person name="Chen T."/>
        </authorList>
    </citation>
    <scope>NUCLEOTIDE SEQUENCE</scope>
    <source>
        <strain evidence="1">Nanhai2018</strain>
        <tissue evidence="1">Muscle</tissue>
    </source>
</reference>
<dbReference type="Proteomes" id="UP001152320">
    <property type="component" value="Chromosome 3"/>
</dbReference>
<comment type="caution">
    <text evidence="1">The sequence shown here is derived from an EMBL/GenBank/DDBJ whole genome shotgun (WGS) entry which is preliminary data.</text>
</comment>
<accession>A0A9Q1HHL2</accession>
<evidence type="ECO:0000313" key="2">
    <source>
        <dbReference type="Proteomes" id="UP001152320"/>
    </source>
</evidence>
<dbReference type="EMBL" id="JAIZAY010000003">
    <property type="protein sequence ID" value="KAJ8046095.1"/>
    <property type="molecule type" value="Genomic_DNA"/>
</dbReference>
<gene>
    <name evidence="1" type="ORF">HOLleu_09273</name>
</gene>
<evidence type="ECO:0000313" key="1">
    <source>
        <dbReference type="EMBL" id="KAJ8046095.1"/>
    </source>
</evidence>
<dbReference type="Gene3D" id="3.40.30.10">
    <property type="entry name" value="Glutaredoxin"/>
    <property type="match status" value="1"/>
</dbReference>
<organism evidence="1 2">
    <name type="scientific">Holothuria leucospilota</name>
    <name type="common">Black long sea cucumber</name>
    <name type="synonym">Mertensiothuria leucospilota</name>
    <dbReference type="NCBI Taxonomy" id="206669"/>
    <lineage>
        <taxon>Eukaryota</taxon>
        <taxon>Metazoa</taxon>
        <taxon>Echinodermata</taxon>
        <taxon>Eleutherozoa</taxon>
        <taxon>Echinozoa</taxon>
        <taxon>Holothuroidea</taxon>
        <taxon>Aspidochirotacea</taxon>
        <taxon>Aspidochirotida</taxon>
        <taxon>Holothuriidae</taxon>
        <taxon>Holothuria</taxon>
    </lineage>
</organism>
<dbReference type="AlphaFoldDB" id="A0A9Q1HHL2"/>
<dbReference type="OrthoDB" id="40334at2759"/>
<dbReference type="Pfam" id="PF13911">
    <property type="entry name" value="AhpC-TSA_2"/>
    <property type="match status" value="1"/>
</dbReference>